<dbReference type="InterPro" id="IPR003959">
    <property type="entry name" value="ATPase_AAA_core"/>
</dbReference>
<dbReference type="InterPro" id="IPR001270">
    <property type="entry name" value="ClpA/B"/>
</dbReference>
<dbReference type="SUPFAM" id="SSF50998">
    <property type="entry name" value="Quinoprotein alcohol dehydrogenase-like"/>
    <property type="match status" value="1"/>
</dbReference>
<dbReference type="Gene3D" id="2.130.10.10">
    <property type="entry name" value="YVTN repeat-like/Quinoprotein amine dehydrogenase"/>
    <property type="match status" value="2"/>
</dbReference>
<dbReference type="InterPro" id="IPR015943">
    <property type="entry name" value="WD40/YVTN_repeat-like_dom_sf"/>
</dbReference>
<proteinExistence type="inferred from homology"/>
<evidence type="ECO:0000256" key="3">
    <source>
        <dbReference type="ARBA" id="ARBA00022741"/>
    </source>
</evidence>
<gene>
    <name evidence="9" type="ORF">OKIOD_LOCUS4175</name>
</gene>
<evidence type="ECO:0000259" key="8">
    <source>
        <dbReference type="SMART" id="SM00382"/>
    </source>
</evidence>
<keyword evidence="4" id="KW-0067">ATP-binding</keyword>
<feature type="region of interest" description="Disordered" evidence="7">
    <location>
        <begin position="645"/>
        <end position="682"/>
    </location>
</feature>
<keyword evidence="6" id="KW-0469">Meiosis</keyword>
<keyword evidence="5" id="KW-0896">Oogenesis</keyword>
<feature type="compositionally biased region" description="Low complexity" evidence="7">
    <location>
        <begin position="672"/>
        <end position="682"/>
    </location>
</feature>
<dbReference type="InterPro" id="IPR011047">
    <property type="entry name" value="Quinoprotein_ADH-like_sf"/>
</dbReference>
<dbReference type="InterPro" id="IPR003593">
    <property type="entry name" value="AAA+_ATPase"/>
</dbReference>
<dbReference type="PANTHER" id="PTHR45991:SF1">
    <property type="entry name" value="PACHYTENE CHECKPOINT PROTEIN 2 HOMOLOG"/>
    <property type="match status" value="1"/>
</dbReference>
<evidence type="ECO:0000313" key="10">
    <source>
        <dbReference type="Proteomes" id="UP001158576"/>
    </source>
</evidence>
<dbReference type="InterPro" id="IPR001680">
    <property type="entry name" value="WD40_rpt"/>
</dbReference>
<evidence type="ECO:0000256" key="2">
    <source>
        <dbReference type="ARBA" id="ARBA00022364"/>
    </source>
</evidence>
<evidence type="ECO:0000256" key="5">
    <source>
        <dbReference type="ARBA" id="ARBA00022943"/>
    </source>
</evidence>
<dbReference type="SMART" id="SM00320">
    <property type="entry name" value="WD40"/>
    <property type="match status" value="3"/>
</dbReference>
<keyword evidence="3" id="KW-0547">Nucleotide-binding</keyword>
<protein>
    <recommendedName>
        <fullName evidence="2">Pachytene checkpoint protein 2 homolog</fullName>
    </recommendedName>
</protein>
<dbReference type="EMBL" id="OU015568">
    <property type="protein sequence ID" value="CAG5090476.1"/>
    <property type="molecule type" value="Genomic_DNA"/>
</dbReference>
<feature type="domain" description="AAA+ ATPase" evidence="8">
    <location>
        <begin position="1174"/>
        <end position="1324"/>
    </location>
</feature>
<dbReference type="PANTHER" id="PTHR45991">
    <property type="entry name" value="PACHYTENE CHECKPOINT PROTEIN 2"/>
    <property type="match status" value="1"/>
</dbReference>
<evidence type="ECO:0000256" key="1">
    <source>
        <dbReference type="ARBA" id="ARBA00007271"/>
    </source>
</evidence>
<keyword evidence="5" id="KW-0221">Differentiation</keyword>
<dbReference type="InterPro" id="IPR044539">
    <property type="entry name" value="Pch2-like"/>
</dbReference>
<sequence length="1429" mass="159209">MVLTVPIGLWSGRNVNCKCTCFGRIESNLDNVEYWIYATFESGQIFIWKVSDQNIIHKSVLIQDSDASPIVSTSSYGKNHLATLSLSGLIQFWHVPSGRVVFSIQASDRLGGLVTLSETLIAAFGELSEVLVFSTKTGKREFSLCCRLYPDWITCGVSINVPDLSVLLGITAGGTLKVWRVSTEPQQSLEEPLWEEESKQIRSCEHPIVLKLRSEYALVVCKKSFFILDSSDFSSISYQSIDSDCLVDGFFLQASSNFAIVSENKALNLSYFTIYSTANLKPQSADDQSPQLIWRTSAPLHSNFQLSGKRLHSIAPSLEISTYVAQEDSLIEIAKTASCSGVEGELDVFCTNDSYITAVCFVEEKDTLIFGRSDGHLVIAPAIPSFAKCVFDINEDVDVFTSAVANYAEITCLMYPYQHNTASYDDDVFFVGSADFSVSAWSLTHKQKLVEFHNHMAPLLSLTICPIKVGKSAGTAVSIDVDGGICVLHPKTHQCLLSDPGFGQAIIDVAWTNDGYLIVTREDGSCKTWDAYSMALERETSSSQANEIQSTAELYPHDKPPARRQQLIFVQPMFLDQLDSPPILKCLSFHFDVEKMVQNIIQHYRLNQTSIKKMPSRQASEDKSQPNLTNTLKITGMQLFSSVQSKIKESRSGRQSPATPTSPKSPQQQATSPSKLSLSSAPSLDTSESAILGPQSLAFGRILIMTLHAWGLQPSLDELLVTMISFARPKKSLIFGVRRQSCCVFFFPEEPDNFNEHWNISKDLTNLHLMSIGSLCNSLMNLSEEILGDGRQCWSGLVTLHCALLSDLLEKYTPPALETLAIRWSDRVQEIRETGQSLLLDQLRPVELLGRGFHIWEPFVEPATVLLALMEMTINYEMVEPLFNKKVMVSPSAELCRASHRALCQIARSKPSVFITTIGREVARHTAAIANPATSQKFQQSTLVKAKNEVLRIIEFLAEMLPNELSLLISEVVDIVLFCLDSQAFKKTRLSDAFPPLQSIKMVQINYEVRLKSNAKYQMTEIEDSLRSIFELFDDGVKSLIPKQDKEKIMNAINEIMDETETKDLLEALNVVEECVSEVMICEESEKYSDIPNTALGKFYLYTMDKAEGEEEHIDEEEDGEIAACQTWMLPNKAFYGLWESLHYSSSLKTDLIQYAETSFRLSQLGVSNTLISWNKVILFHGPPGTGKTSIAQAFAQKLAIRQIGGYQNTALVEINSHSLFSKWFSESGKLVQKMFSKIRDYADDKSIMTIILIDEVESLTSARSGSANEPADAVRVVNAVLTQLDSLKKYPNVLVVCTSNITGKIDLAFIDRADMKIFVGPPEPKAIYTILESAFNELYHKGMITGKYSLRSEGYDLPNERSLIAIADSAQGISGRTLRKIPFLALMKYCAGAQQVTLDNYLNAVEKAIESDKVERKHLSDENPKMEA</sequence>
<organism evidence="9 10">
    <name type="scientific">Oikopleura dioica</name>
    <name type="common">Tunicate</name>
    <dbReference type="NCBI Taxonomy" id="34765"/>
    <lineage>
        <taxon>Eukaryota</taxon>
        <taxon>Metazoa</taxon>
        <taxon>Chordata</taxon>
        <taxon>Tunicata</taxon>
        <taxon>Appendicularia</taxon>
        <taxon>Copelata</taxon>
        <taxon>Oikopleuridae</taxon>
        <taxon>Oikopleura</taxon>
    </lineage>
</organism>
<dbReference type="PROSITE" id="PS00674">
    <property type="entry name" value="AAA"/>
    <property type="match status" value="1"/>
</dbReference>
<evidence type="ECO:0000256" key="7">
    <source>
        <dbReference type="SAM" id="MobiDB-lite"/>
    </source>
</evidence>
<accession>A0ABN7S4N6</accession>
<dbReference type="InterPro" id="IPR027417">
    <property type="entry name" value="P-loop_NTPase"/>
</dbReference>
<keyword evidence="10" id="KW-1185">Reference proteome</keyword>
<dbReference type="InterPro" id="IPR058249">
    <property type="entry name" value="Pch2_C"/>
</dbReference>
<reference evidence="9 10" key="1">
    <citation type="submission" date="2021-04" db="EMBL/GenBank/DDBJ databases">
        <authorList>
            <person name="Bliznina A."/>
        </authorList>
    </citation>
    <scope>NUCLEOTIDE SEQUENCE [LARGE SCALE GENOMIC DNA]</scope>
</reference>
<evidence type="ECO:0000256" key="4">
    <source>
        <dbReference type="ARBA" id="ARBA00022840"/>
    </source>
</evidence>
<comment type="similarity">
    <text evidence="1">Belongs to the AAA ATPase family. PCH2 subfamily.</text>
</comment>
<evidence type="ECO:0000256" key="6">
    <source>
        <dbReference type="ARBA" id="ARBA00023254"/>
    </source>
</evidence>
<dbReference type="PRINTS" id="PR00300">
    <property type="entry name" value="CLPPROTEASEA"/>
</dbReference>
<dbReference type="SUPFAM" id="SSF52540">
    <property type="entry name" value="P-loop containing nucleoside triphosphate hydrolases"/>
    <property type="match status" value="1"/>
</dbReference>
<dbReference type="InterPro" id="IPR003960">
    <property type="entry name" value="ATPase_AAA_CS"/>
</dbReference>
<dbReference type="Gene3D" id="3.40.50.300">
    <property type="entry name" value="P-loop containing nucleotide triphosphate hydrolases"/>
    <property type="match status" value="1"/>
</dbReference>
<dbReference type="Pfam" id="PF23242">
    <property type="entry name" value="AAA_lid_TRIP13_C"/>
    <property type="match status" value="1"/>
</dbReference>
<feature type="compositionally biased region" description="Polar residues" evidence="7">
    <location>
        <begin position="653"/>
        <end position="671"/>
    </location>
</feature>
<evidence type="ECO:0000313" key="9">
    <source>
        <dbReference type="EMBL" id="CAG5090476.1"/>
    </source>
</evidence>
<name>A0ABN7S4N6_OIKDI</name>
<dbReference type="Proteomes" id="UP001158576">
    <property type="component" value="Chromosome PAR"/>
</dbReference>
<dbReference type="Pfam" id="PF00004">
    <property type="entry name" value="AAA"/>
    <property type="match status" value="1"/>
</dbReference>
<dbReference type="SMART" id="SM00382">
    <property type="entry name" value="AAA"/>
    <property type="match status" value="1"/>
</dbReference>